<feature type="compositionally biased region" description="Basic residues" evidence="13">
    <location>
        <begin position="268"/>
        <end position="278"/>
    </location>
</feature>
<feature type="compositionally biased region" description="Basic and acidic residues" evidence="13">
    <location>
        <begin position="563"/>
        <end position="591"/>
    </location>
</feature>
<dbReference type="GO" id="GO:0005524">
    <property type="term" value="F:ATP binding"/>
    <property type="evidence" value="ECO:0007669"/>
    <property type="project" value="UniProtKB-KW"/>
</dbReference>
<feature type="compositionally biased region" description="Basic residues" evidence="13">
    <location>
        <begin position="524"/>
        <end position="534"/>
    </location>
</feature>
<reference evidence="16 17" key="1">
    <citation type="submission" date="2016-03" db="EMBL/GenBank/DDBJ databases">
        <title>Trachymyrmex septentrionalis WGS genome.</title>
        <authorList>
            <person name="Nygaard S."/>
            <person name="Hu H."/>
            <person name="Boomsma J."/>
            <person name="Zhang G."/>
        </authorList>
    </citation>
    <scope>NUCLEOTIDE SEQUENCE [LARGE SCALE GENOMIC DNA]</scope>
    <source>
        <strain evidence="16">Tsep2-gDNA-1</strain>
        <tissue evidence="16">Whole body</tissue>
    </source>
</reference>
<dbReference type="SMART" id="SM01141">
    <property type="entry name" value="DRY_EERY"/>
    <property type="match status" value="1"/>
</dbReference>
<dbReference type="PANTHER" id="PTHR10192">
    <property type="entry name" value="MOLYBDOPTERIN BIOSYNTHESIS PROTEIN"/>
    <property type="match status" value="1"/>
</dbReference>
<dbReference type="SUPFAM" id="SSF63882">
    <property type="entry name" value="MoeA N-terminal region -like"/>
    <property type="match status" value="1"/>
</dbReference>
<dbReference type="AlphaFoldDB" id="A0A195ET58"/>
<feature type="domain" description="Suppressor of white apricot N-terminal" evidence="15">
    <location>
        <begin position="50"/>
        <end position="180"/>
    </location>
</feature>
<dbReference type="GO" id="GO:0072579">
    <property type="term" value="P:glycine receptor clustering"/>
    <property type="evidence" value="ECO:0007669"/>
    <property type="project" value="TreeGrafter"/>
</dbReference>
<feature type="region of interest" description="Disordered" evidence="13">
    <location>
        <begin position="253"/>
        <end position="396"/>
    </location>
</feature>
<dbReference type="Proteomes" id="UP000078541">
    <property type="component" value="Unassembled WGS sequence"/>
</dbReference>
<evidence type="ECO:0000256" key="11">
    <source>
        <dbReference type="ARBA" id="ARBA00023150"/>
    </source>
</evidence>
<evidence type="ECO:0000256" key="6">
    <source>
        <dbReference type="ARBA" id="ARBA00022679"/>
    </source>
</evidence>
<accession>A0A195ET58</accession>
<dbReference type="Gene3D" id="2.40.340.10">
    <property type="entry name" value="MoeA, C-terminal, domain IV"/>
    <property type="match status" value="1"/>
</dbReference>
<dbReference type="SUPFAM" id="SSF53218">
    <property type="entry name" value="Molybdenum cofactor biosynthesis proteins"/>
    <property type="match status" value="2"/>
</dbReference>
<keyword evidence="11" id="KW-0501">Molybdenum cofactor biosynthesis</keyword>
<evidence type="ECO:0000256" key="7">
    <source>
        <dbReference type="ARBA" id="ARBA00022723"/>
    </source>
</evidence>
<dbReference type="UniPathway" id="UPA00344"/>
<protein>
    <submittedName>
        <fullName evidence="16">Gephyrin</fullName>
    </submittedName>
</protein>
<evidence type="ECO:0000256" key="2">
    <source>
        <dbReference type="ARBA" id="ARBA00005046"/>
    </source>
</evidence>
<dbReference type="InterPro" id="IPR019147">
    <property type="entry name" value="SWAP_N_domain"/>
</dbReference>
<dbReference type="CDD" id="cd00887">
    <property type="entry name" value="MoeA"/>
    <property type="match status" value="1"/>
</dbReference>
<evidence type="ECO:0000256" key="10">
    <source>
        <dbReference type="ARBA" id="ARBA00022842"/>
    </source>
</evidence>
<dbReference type="Gene3D" id="2.170.190.11">
    <property type="entry name" value="Molybdopterin biosynthesis moea protein, domain 3"/>
    <property type="match status" value="1"/>
</dbReference>
<dbReference type="InterPro" id="IPR001453">
    <property type="entry name" value="MoaB/Mog_dom"/>
</dbReference>
<dbReference type="GO" id="GO:0099634">
    <property type="term" value="C:postsynaptic specialization membrane"/>
    <property type="evidence" value="ECO:0007669"/>
    <property type="project" value="GOC"/>
</dbReference>
<dbReference type="EMBL" id="KQ981979">
    <property type="protein sequence ID" value="KYN31418.1"/>
    <property type="molecule type" value="Genomic_DNA"/>
</dbReference>
<evidence type="ECO:0000313" key="17">
    <source>
        <dbReference type="Proteomes" id="UP000078541"/>
    </source>
</evidence>
<dbReference type="SUPFAM" id="SSF63867">
    <property type="entry name" value="MoeA C-terminal domain-like"/>
    <property type="match status" value="1"/>
</dbReference>
<feature type="compositionally biased region" description="Low complexity" evidence="13">
    <location>
        <begin position="541"/>
        <end position="553"/>
    </location>
</feature>
<comment type="similarity">
    <text evidence="4">In the C-terminal section; belongs to the MoeA family.</text>
</comment>
<feature type="compositionally biased region" description="Basic and acidic residues" evidence="13">
    <location>
        <begin position="253"/>
        <end position="263"/>
    </location>
</feature>
<dbReference type="GO" id="GO:0006777">
    <property type="term" value="P:Mo-molybdopterin cofactor biosynthetic process"/>
    <property type="evidence" value="ECO:0007669"/>
    <property type="project" value="UniProtKB-KW"/>
</dbReference>
<dbReference type="InterPro" id="IPR005111">
    <property type="entry name" value="MoeA_C_domain_IV"/>
</dbReference>
<dbReference type="InterPro" id="IPR008284">
    <property type="entry name" value="MoCF_biosynth_CS"/>
</dbReference>
<keyword evidence="6" id="KW-0808">Transferase</keyword>
<feature type="region of interest" description="Disordered" evidence="13">
    <location>
        <begin position="427"/>
        <end position="478"/>
    </location>
</feature>
<dbReference type="Pfam" id="PF03453">
    <property type="entry name" value="MoeA_N"/>
    <property type="match status" value="1"/>
</dbReference>
<feature type="domain" description="MoaB/Mog" evidence="14">
    <location>
        <begin position="591"/>
        <end position="734"/>
    </location>
</feature>
<dbReference type="GO" id="GO:0046872">
    <property type="term" value="F:metal ion binding"/>
    <property type="evidence" value="ECO:0007669"/>
    <property type="project" value="UniProtKB-KW"/>
</dbReference>
<dbReference type="STRING" id="34720.A0A195ET58"/>
<dbReference type="InterPro" id="IPR038987">
    <property type="entry name" value="MoeA-like"/>
</dbReference>
<dbReference type="GO" id="GO:0005829">
    <property type="term" value="C:cytosol"/>
    <property type="evidence" value="ECO:0007669"/>
    <property type="project" value="TreeGrafter"/>
</dbReference>
<dbReference type="Pfam" id="PF09750">
    <property type="entry name" value="DRY_EERY"/>
    <property type="match status" value="1"/>
</dbReference>
<dbReference type="Gene3D" id="3.40.980.10">
    <property type="entry name" value="MoaB/Mog-like domain"/>
    <property type="match status" value="2"/>
</dbReference>
<sequence>MSFSVKKTGGRMWHEARKQEKKIRGMLVDYRRRAERRRDYYEKIKSDPTQFLQLHGRPCKIHLDPAIAAAGDSPANMMPWQGNDDNLIDRFDVRAHLDWIPEPVDTIDVDIALTSEDRHINYERYRIIVQNEFLGVTEEKFLHQIHLEEQFGSSTKLDAAKDKKKSANNAAIGYNYETEEPIPEPVKTIDPVISEEKGDDEDSDIDLDICVDVSQIEPSQAHEMNLVAQKYGLLGADYFSFLTQDFEEAETLRQARKQEEEKAMYSGRRSRRERRAFREKKMIGRVMSPPSYAARESPEYNPYRKSSSKSRSRSTSPVNAGQITYITSFGGEEETHGSTSHVSSSNSRKVNYSYLRRRRSDSPPFNDRTVSKKISKSRSRSCSHEHAQDLGSIQDPVQEVAPDDHEREVNHGRVVEVSYYGRRGKSSSLELELSDNEEKSSPAAPKTPINTSVNKPKAGLSTNSGGGHKSLKITPQERLKKKMQVLLNRQYKADKKAEQLRIEKMEQQRQDREDEIREMSLKLRRKQRERRHRYEGHSSDTRSSMSRTPSPSRSPRHHTVRRDRRDADGDRERDRDRDRERDRRDDRDRMSDTCASGEKIDESGPELKAFISNAENILEGDVSCTAIVEDDETSIMKYLIQWSDENKADVILTSGGTGFSERDVTPEATKKVIHKETPGLSLKMLMSSLKITPMAVLSRAVCGIRHKTLIVNLPGSRKAAIECLTAIAPAIPHAIDLILDNKAKIKDTHNIVQHNIAACSHHASCTNPMSFENVATRLRESSFPMISVAEALRIIRFESTKDVEVEIVNLKDAYGRILSGESIRSNCDLPPFRASIKDGYAVLANDGKGRRTVLCESNSRKFFQPTLVSLKSGTCVRVNTGAPIPDEATAVVQVEDTKLVSKSSDGTEEEEIEIMIEPKEGQDIRPIGCDIKKGSLVLNPFTRIGPVEIGLLAACGYKRVAVTLLPRIGILSTGDELQQPGEPLRPGQVYDSNRISLISLLKENGFDSLDFGIVTDNTMDIINKISTALEKIDVLVTTGSVSMGDRDLLKPILENVFKATIHFGRVNMKPGKPTTFATCTTLGKKKFILCLPGNPVSALVTAHLFLLPLVNELHFDASESIIIQAKLTSSYNLDPRPEYARAILRWNDKETLPMAYSTGNQISSKLLNCNDANALLMLPERTAEKEVLNEGDVVPAKLISLKSPLKRIWINYTLD</sequence>
<dbReference type="GO" id="GO:0007529">
    <property type="term" value="P:establishment of synaptic specificity at neuromuscular junction"/>
    <property type="evidence" value="ECO:0007669"/>
    <property type="project" value="TreeGrafter"/>
</dbReference>
<dbReference type="FunFam" id="3.40.980.10:FF:000001">
    <property type="entry name" value="Molybdopterin molybdenumtransferase"/>
    <property type="match status" value="1"/>
</dbReference>
<feature type="compositionally biased region" description="Low complexity" evidence="13">
    <location>
        <begin position="338"/>
        <end position="347"/>
    </location>
</feature>
<keyword evidence="5" id="KW-0500">Molybdenum</keyword>
<keyword evidence="9" id="KW-0067">ATP-binding</keyword>
<evidence type="ECO:0000259" key="15">
    <source>
        <dbReference type="SMART" id="SM01141"/>
    </source>
</evidence>
<feature type="compositionally biased region" description="Polar residues" evidence="13">
    <location>
        <begin position="317"/>
        <end position="327"/>
    </location>
</feature>
<proteinExistence type="inferred from homology"/>
<comment type="similarity">
    <text evidence="3">In the N-terminal section; belongs to the MoaB/Mog family.</text>
</comment>
<dbReference type="GO" id="GO:0030425">
    <property type="term" value="C:dendrite"/>
    <property type="evidence" value="ECO:0007669"/>
    <property type="project" value="TreeGrafter"/>
</dbReference>
<dbReference type="Pfam" id="PF00994">
    <property type="entry name" value="MoCF_biosynth"/>
    <property type="match status" value="2"/>
</dbReference>
<dbReference type="InterPro" id="IPR036425">
    <property type="entry name" value="MoaB/Mog-like_dom_sf"/>
</dbReference>
<evidence type="ECO:0000256" key="9">
    <source>
        <dbReference type="ARBA" id="ARBA00022840"/>
    </source>
</evidence>
<dbReference type="GO" id="GO:0098970">
    <property type="term" value="P:postsynaptic neurotransmitter receptor diffusion trapping"/>
    <property type="evidence" value="ECO:0007669"/>
    <property type="project" value="TreeGrafter"/>
</dbReference>
<dbReference type="FunFam" id="3.40.980.10:FF:000002">
    <property type="entry name" value="Molybdopterin molybdenumtransferase"/>
    <property type="match status" value="1"/>
</dbReference>
<keyword evidence="8" id="KW-0547">Nucleotide-binding</keyword>
<dbReference type="InterPro" id="IPR036135">
    <property type="entry name" value="MoeA_linker/N_sf"/>
</dbReference>
<evidence type="ECO:0000256" key="1">
    <source>
        <dbReference type="ARBA" id="ARBA00001946"/>
    </source>
</evidence>
<gene>
    <name evidence="16" type="ORF">ALC56_14299</name>
</gene>
<feature type="domain" description="MoaB/Mog" evidence="14">
    <location>
        <begin position="969"/>
        <end position="1112"/>
    </location>
</feature>
<dbReference type="GO" id="GO:0061599">
    <property type="term" value="F:molybdopterin molybdotransferase activity"/>
    <property type="evidence" value="ECO:0007669"/>
    <property type="project" value="TreeGrafter"/>
</dbReference>
<keyword evidence="7" id="KW-0479">Metal-binding</keyword>
<dbReference type="PANTHER" id="PTHR10192:SF5">
    <property type="entry name" value="GEPHYRIN"/>
    <property type="match status" value="1"/>
</dbReference>
<name>A0A195ET58_9HYME</name>
<dbReference type="Gene3D" id="3.90.105.10">
    <property type="entry name" value="Molybdopterin biosynthesis moea protein, domain 2"/>
    <property type="match status" value="1"/>
</dbReference>
<evidence type="ECO:0000256" key="13">
    <source>
        <dbReference type="SAM" id="MobiDB-lite"/>
    </source>
</evidence>
<organism evidence="16 17">
    <name type="scientific">Trachymyrmex septentrionalis</name>
    <dbReference type="NCBI Taxonomy" id="34720"/>
    <lineage>
        <taxon>Eukaryota</taxon>
        <taxon>Metazoa</taxon>
        <taxon>Ecdysozoa</taxon>
        <taxon>Arthropoda</taxon>
        <taxon>Hexapoda</taxon>
        <taxon>Insecta</taxon>
        <taxon>Pterygota</taxon>
        <taxon>Neoptera</taxon>
        <taxon>Endopterygota</taxon>
        <taxon>Hymenoptera</taxon>
        <taxon>Apocrita</taxon>
        <taxon>Aculeata</taxon>
        <taxon>Formicoidea</taxon>
        <taxon>Formicidae</taxon>
        <taxon>Myrmicinae</taxon>
        <taxon>Trachymyrmex</taxon>
    </lineage>
</organism>
<evidence type="ECO:0000259" key="14">
    <source>
        <dbReference type="SMART" id="SM00852"/>
    </source>
</evidence>
<evidence type="ECO:0000256" key="8">
    <source>
        <dbReference type="ARBA" id="ARBA00022741"/>
    </source>
</evidence>
<comment type="pathway">
    <text evidence="2">Cofactor biosynthesis; molybdopterin biosynthesis.</text>
</comment>
<evidence type="ECO:0000256" key="5">
    <source>
        <dbReference type="ARBA" id="ARBA00022505"/>
    </source>
</evidence>
<dbReference type="NCBIfam" id="TIGR00177">
    <property type="entry name" value="molyb_syn"/>
    <property type="match status" value="2"/>
</dbReference>
<dbReference type="InterPro" id="IPR036688">
    <property type="entry name" value="MoeA_C_domain_IV_sf"/>
</dbReference>
<dbReference type="GO" id="GO:0097112">
    <property type="term" value="P:gamma-aminobutyric acid receptor clustering"/>
    <property type="evidence" value="ECO:0007669"/>
    <property type="project" value="TreeGrafter"/>
</dbReference>
<evidence type="ECO:0000256" key="12">
    <source>
        <dbReference type="ARBA" id="ARBA00023268"/>
    </source>
</evidence>
<comment type="cofactor">
    <cofactor evidence="1">
        <name>Mg(2+)</name>
        <dbReference type="ChEBI" id="CHEBI:18420"/>
    </cofactor>
</comment>
<dbReference type="SMART" id="SM00852">
    <property type="entry name" value="MoCF_biosynth"/>
    <property type="match status" value="2"/>
</dbReference>
<evidence type="ECO:0000256" key="4">
    <source>
        <dbReference type="ARBA" id="ARBA00008339"/>
    </source>
</evidence>
<feature type="region of interest" description="Disordered" evidence="13">
    <location>
        <begin position="524"/>
        <end position="603"/>
    </location>
</feature>
<feature type="compositionally biased region" description="Basic residues" evidence="13">
    <location>
        <begin position="371"/>
        <end position="381"/>
    </location>
</feature>
<dbReference type="InterPro" id="IPR005110">
    <property type="entry name" value="MoeA_linker/N"/>
</dbReference>
<keyword evidence="12" id="KW-0511">Multifunctional enzyme</keyword>
<dbReference type="PROSITE" id="PS01079">
    <property type="entry name" value="MOCF_BIOSYNTHESIS_2"/>
    <property type="match status" value="1"/>
</dbReference>
<dbReference type="CDD" id="cd00886">
    <property type="entry name" value="MogA_MoaB"/>
    <property type="match status" value="1"/>
</dbReference>
<dbReference type="Pfam" id="PF03454">
    <property type="entry name" value="MoeA_C"/>
    <property type="match status" value="1"/>
</dbReference>
<keyword evidence="17" id="KW-1185">Reference proteome</keyword>
<evidence type="ECO:0000256" key="3">
    <source>
        <dbReference type="ARBA" id="ARBA00007589"/>
    </source>
</evidence>
<evidence type="ECO:0000313" key="16">
    <source>
        <dbReference type="EMBL" id="KYN31418.1"/>
    </source>
</evidence>
<keyword evidence="10" id="KW-0460">Magnesium</keyword>
<dbReference type="FunFam" id="2.170.190.11:FF:000001">
    <property type="entry name" value="Molybdopterin molybdenumtransferase"/>
    <property type="match status" value="1"/>
</dbReference>